<evidence type="ECO:0000313" key="6">
    <source>
        <dbReference type="EMBL" id="ADU91343.1"/>
    </source>
</evidence>
<gene>
    <name evidence="5" type="primary">darP</name>
    <name evidence="6" type="ordered locus">TEQUI_0399</name>
</gene>
<comment type="subcellular location">
    <subcellularLocation>
        <location evidence="5">Cytoplasm</location>
    </subcellularLocation>
    <text evidence="5">Associates with late stage pre-50S ribosomal subunits.</text>
</comment>
<evidence type="ECO:0000256" key="4">
    <source>
        <dbReference type="ARBA" id="ARBA00022884"/>
    </source>
</evidence>
<dbReference type="AlphaFoldDB" id="A0A654KFX7"/>
<dbReference type="InterPro" id="IPR023153">
    <property type="entry name" value="DarP_sf"/>
</dbReference>
<evidence type="ECO:0000256" key="5">
    <source>
        <dbReference type="HAMAP-Rule" id="MF_00765"/>
    </source>
</evidence>
<keyword evidence="4 5" id="KW-0694">RNA-binding</keyword>
<evidence type="ECO:0000256" key="2">
    <source>
        <dbReference type="ARBA" id="ARBA00022517"/>
    </source>
</evidence>
<accession>A0A654KFX7</accession>
<dbReference type="GO" id="GO:0005829">
    <property type="term" value="C:cytosol"/>
    <property type="evidence" value="ECO:0007669"/>
    <property type="project" value="TreeGrafter"/>
</dbReference>
<dbReference type="PIRSF" id="PIRSF016183">
    <property type="entry name" value="UCP016183"/>
    <property type="match status" value="1"/>
</dbReference>
<keyword evidence="3 5" id="KW-0699">rRNA-binding</keyword>
<dbReference type="NCBIfam" id="NF003593">
    <property type="entry name" value="PRK05255.1-1"/>
    <property type="match status" value="1"/>
</dbReference>
<dbReference type="InterPro" id="IPR006839">
    <property type="entry name" value="DarP"/>
</dbReference>
<dbReference type="GO" id="GO:0043022">
    <property type="term" value="F:ribosome binding"/>
    <property type="evidence" value="ECO:0007669"/>
    <property type="project" value="UniProtKB-UniRule"/>
</dbReference>
<evidence type="ECO:0000256" key="1">
    <source>
        <dbReference type="ARBA" id="ARBA00022490"/>
    </source>
</evidence>
<dbReference type="EMBL" id="CP002456">
    <property type="protein sequence ID" value="ADU91343.1"/>
    <property type="molecule type" value="Genomic_DNA"/>
</dbReference>
<organism evidence="6 7">
    <name type="scientific">Taylorella equigenitalis (strain MCE9)</name>
    <dbReference type="NCBI Taxonomy" id="937774"/>
    <lineage>
        <taxon>Bacteria</taxon>
        <taxon>Pseudomonadati</taxon>
        <taxon>Pseudomonadota</taxon>
        <taxon>Betaproteobacteria</taxon>
        <taxon>Burkholderiales</taxon>
        <taxon>Alcaligenaceae</taxon>
        <taxon>Taylorella</taxon>
    </lineage>
</organism>
<dbReference type="GO" id="GO:1902626">
    <property type="term" value="P:assembly of large subunit precursor of preribosome"/>
    <property type="evidence" value="ECO:0007669"/>
    <property type="project" value="UniProtKB-UniRule"/>
</dbReference>
<keyword evidence="1 5" id="KW-0963">Cytoplasm</keyword>
<name>A0A654KFX7_TAYEM</name>
<dbReference type="GO" id="GO:0019843">
    <property type="term" value="F:rRNA binding"/>
    <property type="evidence" value="ECO:0007669"/>
    <property type="project" value="UniProtKB-UniRule"/>
</dbReference>
<keyword evidence="2 5" id="KW-0690">Ribosome biogenesis</keyword>
<dbReference type="HAMAP" id="MF_00765">
    <property type="entry name" value="DarP"/>
    <property type="match status" value="1"/>
</dbReference>
<dbReference type="Gene3D" id="1.10.60.30">
    <property type="entry name" value="PSPTO4464-like domains"/>
    <property type="match status" value="2"/>
</dbReference>
<dbReference type="PANTHER" id="PTHR38101:SF1">
    <property type="entry name" value="UPF0307 PROTEIN YJGA"/>
    <property type="match status" value="1"/>
</dbReference>
<sequence length="184" mass="21232">MNENNQDLEDALYDGPSKSQIKRELLAIQELGRKIIALPLEKIKKLNLDEKILEEIKIAQKIKANGEGKRRQTAYVGKLLRTADIESIKTKLYEWENGSKSITAQMHMYENLRDRLIESDDSLTKLLETVPGVDIQQIRNLIRVARKEQTQNSKLNEGQEPQKKAYRALFQFIKTLPLNGENDE</sequence>
<dbReference type="Pfam" id="PF04751">
    <property type="entry name" value="DarP"/>
    <property type="match status" value="1"/>
</dbReference>
<dbReference type="PANTHER" id="PTHR38101">
    <property type="entry name" value="UPF0307 PROTEIN YJGA"/>
    <property type="match status" value="1"/>
</dbReference>
<evidence type="ECO:0000256" key="3">
    <source>
        <dbReference type="ARBA" id="ARBA00022730"/>
    </source>
</evidence>
<comment type="function">
    <text evidence="5">Member of a network of 50S ribosomal subunit biogenesis factors which assembles along the 30S-50S interface, preventing incorrect 23S rRNA structures from forming. Promotes peptidyl transferase center (PTC) maturation.</text>
</comment>
<proteinExistence type="inferred from homology"/>
<dbReference type="CDD" id="cd16331">
    <property type="entry name" value="YjgA-like"/>
    <property type="match status" value="1"/>
</dbReference>
<dbReference type="KEGG" id="teq:TEQUI_0399"/>
<comment type="similarity">
    <text evidence="5">Belongs to the DarP family.</text>
</comment>
<evidence type="ECO:0000313" key="7">
    <source>
        <dbReference type="Proteomes" id="UP000007472"/>
    </source>
</evidence>
<protein>
    <recommendedName>
        <fullName evidence="5">Dual-action ribosomal maturation protein DarP</fullName>
    </recommendedName>
    <alternativeName>
        <fullName evidence="5">Large ribosomal subunit assembly factor DarP</fullName>
    </alternativeName>
</protein>
<reference evidence="6 7" key="1">
    <citation type="journal article" date="2011" name="J. Bacteriol.">
        <title>Genome sequence of Taylorella equigenitalis MCE9, the causative agent of contagious equine metritis.</title>
        <authorList>
            <person name="Hebert L."/>
            <person name="Moumen B."/>
            <person name="Duquesne F."/>
            <person name="Breuil M.F."/>
            <person name="Laugier C."/>
            <person name="Batto J.M."/>
            <person name="Renault P."/>
            <person name="Petry S."/>
        </authorList>
    </citation>
    <scope>NUCLEOTIDE SEQUENCE [LARGE SCALE GENOMIC DNA]</scope>
    <source>
        <strain evidence="6 7">MCE9</strain>
    </source>
</reference>
<dbReference type="SUPFAM" id="SSF158710">
    <property type="entry name" value="PSPTO4464-like"/>
    <property type="match status" value="1"/>
</dbReference>
<dbReference type="Proteomes" id="UP000007472">
    <property type="component" value="Chromosome"/>
</dbReference>